<proteinExistence type="predicted"/>
<reference evidence="1 2" key="1">
    <citation type="submission" date="2024-06" db="EMBL/GenBank/DDBJ databases">
        <title>Halorubrum miltondacostae sp. nov., a potential PHA producer isolated from an inland solar saltern in Rio Maior, Portugal.</title>
        <authorList>
            <person name="Albuquerque L."/>
            <person name="Viver T."/>
            <person name="Barroso C."/>
            <person name="Claudino R."/>
            <person name="Galvan M."/>
            <person name="Simoes G."/>
            <person name="Lobo Da Cunha A."/>
            <person name="Egas C."/>
        </authorList>
    </citation>
    <scope>NUCLEOTIDE SEQUENCE [LARGE SCALE GENOMIC DNA]</scope>
    <source>
        <strain evidence="1 2">RMP-11</strain>
    </source>
</reference>
<accession>A0ABD5M992</accession>
<dbReference type="Gene3D" id="3.30.460.10">
    <property type="entry name" value="Beta Polymerase, domain 2"/>
    <property type="match status" value="1"/>
</dbReference>
<protein>
    <submittedName>
        <fullName evidence="1">GrpB family protein</fullName>
    </submittedName>
</protein>
<organism evidence="1 2">
    <name type="scientific">Halorubrum miltondacostae</name>
    <dbReference type="NCBI Taxonomy" id="3076378"/>
    <lineage>
        <taxon>Archaea</taxon>
        <taxon>Methanobacteriati</taxon>
        <taxon>Methanobacteriota</taxon>
        <taxon>Stenosarchaea group</taxon>
        <taxon>Halobacteria</taxon>
        <taxon>Halobacteriales</taxon>
        <taxon>Haloferacaceae</taxon>
        <taxon>Halorubrum</taxon>
    </lineage>
</organism>
<dbReference type="AlphaFoldDB" id="A0ABD5M992"/>
<comment type="caution">
    <text evidence="1">The sequence shown here is derived from an EMBL/GenBank/DDBJ whole genome shotgun (WGS) entry which is preliminary data.</text>
</comment>
<dbReference type="PANTHER" id="PTHR34822:SF1">
    <property type="entry name" value="GRPB FAMILY PROTEIN"/>
    <property type="match status" value="1"/>
</dbReference>
<dbReference type="Pfam" id="PF04229">
    <property type="entry name" value="GrpB"/>
    <property type="match status" value="1"/>
</dbReference>
<dbReference type="PANTHER" id="PTHR34822">
    <property type="entry name" value="GRPB DOMAIN PROTEIN (AFU_ORTHOLOGUE AFUA_1G01530)"/>
    <property type="match status" value="1"/>
</dbReference>
<name>A0ABD5M992_9EURY</name>
<gene>
    <name evidence="1" type="ORF">ABNG04_09985</name>
</gene>
<evidence type="ECO:0000313" key="1">
    <source>
        <dbReference type="EMBL" id="MEZ3164195.1"/>
    </source>
</evidence>
<dbReference type="RefSeq" id="WP_371162277.1">
    <property type="nucleotide sequence ID" value="NZ_JBEDNX010000005.1"/>
</dbReference>
<dbReference type="Proteomes" id="UP001567572">
    <property type="component" value="Unassembled WGS sequence"/>
</dbReference>
<keyword evidence="2" id="KW-1185">Reference proteome</keyword>
<dbReference type="InterPro" id="IPR043519">
    <property type="entry name" value="NT_sf"/>
</dbReference>
<dbReference type="InterPro" id="IPR007344">
    <property type="entry name" value="GrpB/CoaE"/>
</dbReference>
<sequence>MDPKEDGLSLEPDPVWDDRFASVRDRVVDASDDRLCDVFHVGSTAIAGVPGKPVLDVMPVYVTGAGMRAAADRLTDGEFQREHDADDTVVALRREPDHVVAVRMHTVDADQWRPILLFREYLADHPDARGEYGRVKREAAAEHPDDMWAYTDAKFDVVRSITEAAREAGYADRLPAFAEGDQ</sequence>
<dbReference type="SUPFAM" id="SSF81301">
    <property type="entry name" value="Nucleotidyltransferase"/>
    <property type="match status" value="1"/>
</dbReference>
<dbReference type="EMBL" id="JBEDNY010000003">
    <property type="protein sequence ID" value="MEZ3164195.1"/>
    <property type="molecule type" value="Genomic_DNA"/>
</dbReference>
<evidence type="ECO:0000313" key="2">
    <source>
        <dbReference type="Proteomes" id="UP001567572"/>
    </source>
</evidence>